<evidence type="ECO:0000313" key="6">
    <source>
        <dbReference type="EMBL" id="KAL3078903.1"/>
    </source>
</evidence>
<evidence type="ECO:0000256" key="3">
    <source>
        <dbReference type="ARBA" id="ARBA00022833"/>
    </source>
</evidence>
<keyword evidence="7" id="KW-1185">Reference proteome</keyword>
<dbReference type="AlphaFoldDB" id="A0ABD2IZX6"/>
<dbReference type="InterPro" id="IPR003656">
    <property type="entry name" value="Znf_BED"/>
</dbReference>
<keyword evidence="2" id="KW-0863">Zinc-finger</keyword>
<keyword evidence="1" id="KW-0479">Metal-binding</keyword>
<dbReference type="InterPro" id="IPR036236">
    <property type="entry name" value="Znf_C2H2_sf"/>
</dbReference>
<dbReference type="SUPFAM" id="SSF57667">
    <property type="entry name" value="beta-beta-alpha zinc fingers"/>
    <property type="match status" value="1"/>
</dbReference>
<evidence type="ECO:0000256" key="1">
    <source>
        <dbReference type="ARBA" id="ARBA00022723"/>
    </source>
</evidence>
<comment type="caution">
    <text evidence="6">The sequence shown here is derived from an EMBL/GenBank/DDBJ whole genome shotgun (WGS) entry which is preliminary data.</text>
</comment>
<feature type="compositionally biased region" description="Low complexity" evidence="4">
    <location>
        <begin position="1"/>
        <end position="23"/>
    </location>
</feature>
<gene>
    <name evidence="6" type="ORF">niasHS_014685</name>
</gene>
<sequence>MSEASSSNAPHNANANNSSNATNGGSRDRMNQSQIWKCFEKMPDYEAAKCRLCTSMLSFKRASTKGLWDHLKCKHRSEYDMLKQNFELLTPSNSDAFKAPKIKKRKMEPKSDVCADSDNSLVSGMGTPQTEVIRVGGLANEGRTEAQLNGAGGGGGADRLAAGSLDAHPSPVVMVNHILVWSSICSQSPPQKTFIMCNFLDSDHHHFGLKPGTSASLTFVLQKLSAKTEPSGCISTPYSVNVVLDELSALGYRAIGMVNKRADEVLWTLAK</sequence>
<keyword evidence="3" id="KW-0862">Zinc</keyword>
<organism evidence="6 7">
    <name type="scientific">Heterodera schachtii</name>
    <name type="common">Sugarbeet cyst nematode worm</name>
    <name type="synonym">Tylenchus schachtii</name>
    <dbReference type="NCBI Taxonomy" id="97005"/>
    <lineage>
        <taxon>Eukaryota</taxon>
        <taxon>Metazoa</taxon>
        <taxon>Ecdysozoa</taxon>
        <taxon>Nematoda</taxon>
        <taxon>Chromadorea</taxon>
        <taxon>Rhabditida</taxon>
        <taxon>Tylenchina</taxon>
        <taxon>Tylenchomorpha</taxon>
        <taxon>Tylenchoidea</taxon>
        <taxon>Heteroderidae</taxon>
        <taxon>Heteroderinae</taxon>
        <taxon>Heterodera</taxon>
    </lineage>
</organism>
<dbReference type="Pfam" id="PF02892">
    <property type="entry name" value="zf-BED"/>
    <property type="match status" value="1"/>
</dbReference>
<protein>
    <recommendedName>
        <fullName evidence="5">BED-type domain-containing protein</fullName>
    </recommendedName>
</protein>
<accession>A0ABD2IZX6</accession>
<evidence type="ECO:0000256" key="2">
    <source>
        <dbReference type="ARBA" id="ARBA00022771"/>
    </source>
</evidence>
<evidence type="ECO:0000313" key="7">
    <source>
        <dbReference type="Proteomes" id="UP001620645"/>
    </source>
</evidence>
<reference evidence="6 7" key="1">
    <citation type="submission" date="2024-10" db="EMBL/GenBank/DDBJ databases">
        <authorList>
            <person name="Kim D."/>
        </authorList>
    </citation>
    <scope>NUCLEOTIDE SEQUENCE [LARGE SCALE GENOMIC DNA]</scope>
    <source>
        <strain evidence="6">Taebaek</strain>
    </source>
</reference>
<feature type="region of interest" description="Disordered" evidence="4">
    <location>
        <begin position="1"/>
        <end position="28"/>
    </location>
</feature>
<evidence type="ECO:0000256" key="4">
    <source>
        <dbReference type="SAM" id="MobiDB-lite"/>
    </source>
</evidence>
<dbReference type="Proteomes" id="UP001620645">
    <property type="component" value="Unassembled WGS sequence"/>
</dbReference>
<name>A0ABD2IZX6_HETSC</name>
<feature type="domain" description="BED-type" evidence="5">
    <location>
        <begin position="33"/>
        <end position="76"/>
    </location>
</feature>
<dbReference type="GO" id="GO:0008270">
    <property type="term" value="F:zinc ion binding"/>
    <property type="evidence" value="ECO:0007669"/>
    <property type="project" value="UniProtKB-KW"/>
</dbReference>
<evidence type="ECO:0000259" key="5">
    <source>
        <dbReference type="Pfam" id="PF02892"/>
    </source>
</evidence>
<dbReference type="EMBL" id="JBICCN010000309">
    <property type="protein sequence ID" value="KAL3078903.1"/>
    <property type="molecule type" value="Genomic_DNA"/>
</dbReference>
<proteinExistence type="predicted"/>